<feature type="transmembrane region" description="Helical" evidence="6">
    <location>
        <begin position="198"/>
        <end position="217"/>
    </location>
</feature>
<feature type="transmembrane region" description="Helical" evidence="6">
    <location>
        <begin position="167"/>
        <end position="186"/>
    </location>
</feature>
<organism evidence="7 8">
    <name type="scientific">Candida viswanathii</name>
    <dbReference type="NCBI Taxonomy" id="5486"/>
    <lineage>
        <taxon>Eukaryota</taxon>
        <taxon>Fungi</taxon>
        <taxon>Dikarya</taxon>
        <taxon>Ascomycota</taxon>
        <taxon>Saccharomycotina</taxon>
        <taxon>Pichiomycetes</taxon>
        <taxon>Debaryomycetaceae</taxon>
        <taxon>Candida/Lodderomyces clade</taxon>
        <taxon>Candida</taxon>
    </lineage>
</organism>
<feature type="transmembrane region" description="Helical" evidence="6">
    <location>
        <begin position="127"/>
        <end position="147"/>
    </location>
</feature>
<evidence type="ECO:0000256" key="5">
    <source>
        <dbReference type="SAM" id="MobiDB-lite"/>
    </source>
</evidence>
<feature type="transmembrane region" description="Helical" evidence="6">
    <location>
        <begin position="52"/>
        <end position="76"/>
    </location>
</feature>
<feature type="compositionally biased region" description="Polar residues" evidence="5">
    <location>
        <begin position="22"/>
        <end position="31"/>
    </location>
</feature>
<dbReference type="Gene3D" id="1.20.1740.10">
    <property type="entry name" value="Amino acid/polyamine transporter I"/>
    <property type="match status" value="1"/>
</dbReference>
<dbReference type="GO" id="GO:0015179">
    <property type="term" value="F:L-amino acid transmembrane transporter activity"/>
    <property type="evidence" value="ECO:0007669"/>
    <property type="project" value="TreeGrafter"/>
</dbReference>
<feature type="region of interest" description="Disordered" evidence="5">
    <location>
        <begin position="1"/>
        <end position="31"/>
    </location>
</feature>
<evidence type="ECO:0000313" key="7">
    <source>
        <dbReference type="EMBL" id="RCK63014.1"/>
    </source>
</evidence>
<feature type="transmembrane region" description="Helical" evidence="6">
    <location>
        <begin position="376"/>
        <end position="399"/>
    </location>
</feature>
<dbReference type="EMBL" id="QLNQ01000024">
    <property type="protein sequence ID" value="RCK63014.1"/>
    <property type="molecule type" value="Genomic_DNA"/>
</dbReference>
<dbReference type="Pfam" id="PF13520">
    <property type="entry name" value="AA_permease_2"/>
    <property type="match status" value="1"/>
</dbReference>
<dbReference type="InterPro" id="IPR002293">
    <property type="entry name" value="AA/rel_permease1"/>
</dbReference>
<dbReference type="AlphaFoldDB" id="A0A367YAY0"/>
<comment type="caution">
    <text evidence="7">The sequence shown here is derived from an EMBL/GenBank/DDBJ whole genome shotgun (WGS) entry which is preliminary data.</text>
</comment>
<sequence length="557" mass="60643">MGITDFYKATRTSSSEKRSENATDNITNYDETSGDELEAGVQLDQNVKSIGVISATFLIINRCIGAGIFATGASIYNFSGSVGASLMLWVGGTIIAFSGLLVYLEFGSVLTRNGSEVVYLQHIYKKPNFLVISAYAVYALTMPWTAGNSIVTGEYILTAAGKEVTQWNSRGIALAVVTFAFAINAFNAKLGLWVANTLGSFKIIIILFIIITGWVGLGNGIKSSNFSPTHSFSNAFDGETPTGYGIVNALYNVIWSYVGYSNASYALGEVKNPQKVLKVAAPSAFIGIAIAYMLVNIAYYAVVPTEVISTSKRILVAEFFFHAFGTNASKAASVFVALSAWGNVMSVIFAQGRIITQLGRQSVIPFSRFFGSSKPFNTPFTGLLEHWIIGIIFICAVPPGDSYNFILNLVSYPLNVINSFLGAGLIWIYIRKRQGKIEWNPPIKASLPVAIFFFLSSLYLVVAPYVPPTAGQSVYESLPYWLHAVVAWGIFGLGGIYWAVWTQLLPRLGGYKLVEKEVLGDDGFWRNKVYKVAKDSTEDEIQEQIAAENAADSGIKH</sequence>
<dbReference type="PANTHER" id="PTHR11785">
    <property type="entry name" value="AMINO ACID TRANSPORTER"/>
    <property type="match status" value="1"/>
</dbReference>
<feature type="transmembrane region" description="Helical" evidence="6">
    <location>
        <begin position="331"/>
        <end position="355"/>
    </location>
</feature>
<feature type="transmembrane region" description="Helical" evidence="6">
    <location>
        <begin position="442"/>
        <end position="466"/>
    </location>
</feature>
<evidence type="ECO:0000313" key="8">
    <source>
        <dbReference type="Proteomes" id="UP000253472"/>
    </source>
</evidence>
<protein>
    <submittedName>
        <fullName evidence="7">High-affinity methionine permease</fullName>
    </submittedName>
</protein>
<keyword evidence="2 6" id="KW-0812">Transmembrane</keyword>
<dbReference type="InterPro" id="IPR050598">
    <property type="entry name" value="AminoAcid_Transporter"/>
</dbReference>
<comment type="subcellular location">
    <subcellularLocation>
        <location evidence="1">Membrane</location>
        <topology evidence="1">Multi-pass membrane protein</topology>
    </subcellularLocation>
</comment>
<feature type="transmembrane region" description="Helical" evidence="6">
    <location>
        <begin position="249"/>
        <end position="267"/>
    </location>
</feature>
<dbReference type="OrthoDB" id="5982228at2759"/>
<evidence type="ECO:0000256" key="2">
    <source>
        <dbReference type="ARBA" id="ARBA00022692"/>
    </source>
</evidence>
<feature type="transmembrane region" description="Helical" evidence="6">
    <location>
        <begin position="478"/>
        <end position="500"/>
    </location>
</feature>
<evidence type="ECO:0000256" key="4">
    <source>
        <dbReference type="ARBA" id="ARBA00023136"/>
    </source>
</evidence>
<dbReference type="PIRSF" id="PIRSF006060">
    <property type="entry name" value="AA_transporter"/>
    <property type="match status" value="1"/>
</dbReference>
<feature type="transmembrane region" description="Helical" evidence="6">
    <location>
        <begin position="405"/>
        <end position="430"/>
    </location>
</feature>
<keyword evidence="8" id="KW-1185">Reference proteome</keyword>
<evidence type="ECO:0000256" key="3">
    <source>
        <dbReference type="ARBA" id="ARBA00022989"/>
    </source>
</evidence>
<accession>A0A367YAY0</accession>
<dbReference type="FunFam" id="1.20.1740.10:FF:000025">
    <property type="entry name" value="High-affinity methionine permease"/>
    <property type="match status" value="1"/>
</dbReference>
<dbReference type="GO" id="GO:0016020">
    <property type="term" value="C:membrane"/>
    <property type="evidence" value="ECO:0007669"/>
    <property type="project" value="UniProtKB-SubCell"/>
</dbReference>
<evidence type="ECO:0000256" key="6">
    <source>
        <dbReference type="SAM" id="Phobius"/>
    </source>
</evidence>
<reference evidence="7 8" key="1">
    <citation type="submission" date="2018-06" db="EMBL/GenBank/DDBJ databases">
        <title>Whole genome sequencing of Candida tropicalis (genome annotated by CSBL at Korea University).</title>
        <authorList>
            <person name="Ahn J."/>
        </authorList>
    </citation>
    <scope>NUCLEOTIDE SEQUENCE [LARGE SCALE GENOMIC DNA]</scope>
    <source>
        <strain evidence="7 8">ATCC 20962</strain>
    </source>
</reference>
<feature type="transmembrane region" description="Helical" evidence="6">
    <location>
        <begin position="279"/>
        <end position="302"/>
    </location>
</feature>
<evidence type="ECO:0000256" key="1">
    <source>
        <dbReference type="ARBA" id="ARBA00004141"/>
    </source>
</evidence>
<dbReference type="STRING" id="5486.A0A367YAY0"/>
<dbReference type="Proteomes" id="UP000253472">
    <property type="component" value="Unassembled WGS sequence"/>
</dbReference>
<name>A0A367YAY0_9ASCO</name>
<proteinExistence type="predicted"/>
<dbReference type="PANTHER" id="PTHR11785:SF498">
    <property type="entry name" value="HIGH-AFFINITY METHIONINE PERMEASE"/>
    <property type="match status" value="1"/>
</dbReference>
<keyword evidence="3 6" id="KW-1133">Transmembrane helix</keyword>
<keyword evidence="4 6" id="KW-0472">Membrane</keyword>
<feature type="transmembrane region" description="Helical" evidence="6">
    <location>
        <begin position="82"/>
        <end position="106"/>
    </location>
</feature>
<gene>
    <name evidence="7" type="primary">MUP1_1</name>
    <name evidence="7" type="ORF">Cantr_09823</name>
</gene>